<dbReference type="Pfam" id="PF00082">
    <property type="entry name" value="Peptidase_S8"/>
    <property type="match status" value="1"/>
</dbReference>
<dbReference type="AlphaFoldDB" id="A0A5J4FY68"/>
<dbReference type="EMBL" id="BKCF01000002">
    <property type="protein sequence ID" value="GEQ86152.1"/>
    <property type="molecule type" value="Genomic_DNA"/>
</dbReference>
<comment type="similarity">
    <text evidence="1 6">Belongs to the peptidase S8 family.</text>
</comment>
<evidence type="ECO:0000256" key="2">
    <source>
        <dbReference type="ARBA" id="ARBA00022670"/>
    </source>
</evidence>
<protein>
    <recommendedName>
        <fullName evidence="8">Fibronectin type-III domain-containing protein</fullName>
    </recommendedName>
</protein>
<dbReference type="GO" id="GO:0006508">
    <property type="term" value="P:proteolysis"/>
    <property type="evidence" value="ECO:0007669"/>
    <property type="project" value="UniProtKB-KW"/>
</dbReference>
<dbReference type="OrthoDB" id="9792152at2"/>
<dbReference type="InterPro" id="IPR023828">
    <property type="entry name" value="Peptidase_S8_Ser-AS"/>
</dbReference>
<dbReference type="PANTHER" id="PTHR43399:SF4">
    <property type="entry name" value="CELL WALL-ASSOCIATED PROTEASE"/>
    <property type="match status" value="1"/>
</dbReference>
<comment type="caution">
    <text evidence="9">The sequence shown here is derived from an EMBL/GenBank/DDBJ whole genome shotgun (WGS) entry which is preliminary data.</text>
</comment>
<accession>A0A5J4FY68</accession>
<feature type="active site" description="Charge relay system" evidence="6">
    <location>
        <position position="339"/>
    </location>
</feature>
<proteinExistence type="inferred from homology"/>
<dbReference type="PRINTS" id="PR00723">
    <property type="entry name" value="SUBTILISIN"/>
</dbReference>
<dbReference type="InterPro" id="IPR013783">
    <property type="entry name" value="Ig-like_fold"/>
</dbReference>
<keyword evidence="10" id="KW-1185">Reference proteome</keyword>
<evidence type="ECO:0000256" key="5">
    <source>
        <dbReference type="ARBA" id="ARBA00022825"/>
    </source>
</evidence>
<dbReference type="Proteomes" id="UP000326994">
    <property type="component" value="Unassembled WGS sequence"/>
</dbReference>
<dbReference type="InterPro" id="IPR026444">
    <property type="entry name" value="Secre_tail"/>
</dbReference>
<dbReference type="InterPro" id="IPR008979">
    <property type="entry name" value="Galactose-bd-like_sf"/>
</dbReference>
<dbReference type="PROSITE" id="PS51892">
    <property type="entry name" value="SUBTILASE"/>
    <property type="match status" value="1"/>
</dbReference>
<feature type="active site" description="Charge relay system" evidence="6">
    <location>
        <position position="129"/>
    </location>
</feature>
<evidence type="ECO:0000256" key="7">
    <source>
        <dbReference type="SAM" id="SignalP"/>
    </source>
</evidence>
<dbReference type="SUPFAM" id="SSF52743">
    <property type="entry name" value="Subtilisin-like"/>
    <property type="match status" value="1"/>
</dbReference>
<reference evidence="9 10" key="1">
    <citation type="submission" date="2019-08" db="EMBL/GenBank/DDBJ databases">
        <title>Ulvibacter marinistellae sp. nov., isolated from a starfish, Patiria pectinifera.</title>
        <authorList>
            <person name="Kawano K."/>
            <person name="Ushijima N."/>
            <person name="Kihara M."/>
            <person name="Itoh H."/>
        </authorList>
    </citation>
    <scope>NUCLEOTIDE SEQUENCE [LARGE SCALE GENOMIC DNA]</scope>
    <source>
        <strain evidence="9 10">KK4</strain>
    </source>
</reference>
<dbReference type="PANTHER" id="PTHR43399">
    <property type="entry name" value="SUBTILISIN-RELATED"/>
    <property type="match status" value="1"/>
</dbReference>
<keyword evidence="5 6" id="KW-0720">Serine protease</keyword>
<dbReference type="CDD" id="cd00063">
    <property type="entry name" value="FN3"/>
    <property type="match status" value="1"/>
</dbReference>
<dbReference type="InterPro" id="IPR015500">
    <property type="entry name" value="Peptidase_S8_subtilisin-rel"/>
</dbReference>
<evidence type="ECO:0000256" key="4">
    <source>
        <dbReference type="ARBA" id="ARBA00022801"/>
    </source>
</evidence>
<dbReference type="CDD" id="cd04842">
    <property type="entry name" value="Peptidases_S8_Kp43_protease"/>
    <property type="match status" value="1"/>
</dbReference>
<dbReference type="PROSITE" id="PS00138">
    <property type="entry name" value="SUBTILASE_SER"/>
    <property type="match status" value="1"/>
</dbReference>
<dbReference type="InterPro" id="IPR003961">
    <property type="entry name" value="FN3_dom"/>
</dbReference>
<dbReference type="NCBIfam" id="TIGR04183">
    <property type="entry name" value="Por_Secre_tail"/>
    <property type="match status" value="1"/>
</dbReference>
<feature type="active site" description="Charge relay system" evidence="6">
    <location>
        <position position="156"/>
    </location>
</feature>
<dbReference type="GO" id="GO:0004252">
    <property type="term" value="F:serine-type endopeptidase activity"/>
    <property type="evidence" value="ECO:0007669"/>
    <property type="project" value="UniProtKB-UniRule"/>
</dbReference>
<evidence type="ECO:0000256" key="1">
    <source>
        <dbReference type="ARBA" id="ARBA00011073"/>
    </source>
</evidence>
<dbReference type="Gene3D" id="2.60.40.10">
    <property type="entry name" value="Immunoglobulins"/>
    <property type="match status" value="1"/>
</dbReference>
<dbReference type="SUPFAM" id="SSF49785">
    <property type="entry name" value="Galactose-binding domain-like"/>
    <property type="match status" value="1"/>
</dbReference>
<feature type="domain" description="Fibronectin type-III" evidence="8">
    <location>
        <begin position="653"/>
        <end position="742"/>
    </location>
</feature>
<dbReference type="Gene3D" id="3.40.50.200">
    <property type="entry name" value="Peptidase S8/S53 domain"/>
    <property type="match status" value="1"/>
</dbReference>
<dbReference type="SUPFAM" id="SSF49265">
    <property type="entry name" value="Fibronectin type III"/>
    <property type="match status" value="1"/>
</dbReference>
<dbReference type="InterPro" id="IPR034058">
    <property type="entry name" value="TagA/B/C/D_pept_dom"/>
</dbReference>
<dbReference type="InterPro" id="IPR051048">
    <property type="entry name" value="Peptidase_S8/S53_subtilisin"/>
</dbReference>
<evidence type="ECO:0000313" key="10">
    <source>
        <dbReference type="Proteomes" id="UP000326994"/>
    </source>
</evidence>
<feature type="chain" id="PRO_5023881310" description="Fibronectin type-III domain-containing protein" evidence="7">
    <location>
        <begin position="22"/>
        <end position="825"/>
    </location>
</feature>
<keyword evidence="2 6" id="KW-0645">Protease</keyword>
<dbReference type="RefSeq" id="WP_151894079.1">
    <property type="nucleotide sequence ID" value="NZ_BKCF01000002.1"/>
</dbReference>
<dbReference type="Pfam" id="PF18962">
    <property type="entry name" value="Por_Secre_tail"/>
    <property type="match status" value="1"/>
</dbReference>
<organism evidence="9 10">
    <name type="scientific">Patiriisocius marinistellae</name>
    <dbReference type="NCBI Taxonomy" id="2494560"/>
    <lineage>
        <taxon>Bacteria</taxon>
        <taxon>Pseudomonadati</taxon>
        <taxon>Bacteroidota</taxon>
        <taxon>Flavobacteriia</taxon>
        <taxon>Flavobacteriales</taxon>
        <taxon>Flavobacteriaceae</taxon>
        <taxon>Patiriisocius</taxon>
    </lineage>
</organism>
<evidence type="ECO:0000259" key="8">
    <source>
        <dbReference type="PROSITE" id="PS50853"/>
    </source>
</evidence>
<keyword evidence="3 7" id="KW-0732">Signal</keyword>
<feature type="signal peptide" evidence="7">
    <location>
        <begin position="1"/>
        <end position="21"/>
    </location>
</feature>
<evidence type="ECO:0000313" key="9">
    <source>
        <dbReference type="EMBL" id="GEQ86152.1"/>
    </source>
</evidence>
<gene>
    <name evidence="9" type="ORF">ULMS_16600</name>
</gene>
<evidence type="ECO:0000256" key="3">
    <source>
        <dbReference type="ARBA" id="ARBA00022729"/>
    </source>
</evidence>
<evidence type="ECO:0000256" key="6">
    <source>
        <dbReference type="PROSITE-ProRule" id="PRU01240"/>
    </source>
</evidence>
<dbReference type="InterPro" id="IPR036852">
    <property type="entry name" value="Peptidase_S8/S53_dom_sf"/>
</dbReference>
<dbReference type="InterPro" id="IPR036116">
    <property type="entry name" value="FN3_sf"/>
</dbReference>
<dbReference type="PROSITE" id="PS50853">
    <property type="entry name" value="FN3"/>
    <property type="match status" value="1"/>
</dbReference>
<keyword evidence="4 6" id="KW-0378">Hydrolase</keyword>
<dbReference type="InterPro" id="IPR000209">
    <property type="entry name" value="Peptidase_S8/S53_dom"/>
</dbReference>
<name>A0A5J4FY68_9FLAO</name>
<dbReference type="Gene3D" id="2.60.120.380">
    <property type="match status" value="1"/>
</dbReference>
<sequence length="825" mass="87866">MKKSTFLSGVVLLAGMATAMAQTPAERQEIAAKYNQTALTQLEAELANDFEERQQKAMVAAAANGWDIEISLPDGGNALLVGLYPDGSPMYYSTDNREGGITTRTDRVHTGGAAGLDLNGENMLGGIWDGGRVRSTHNILNDRVTQMDNPASLSNHSTHVSGTMIGNGDLFAGQVKGMAHVASLIAYDFNSDEPEMTAEAGNGLLVSNHSYGIRADNGPLWYIGYYDNNARNIDRIIYNAPYYLPICSAGNDRQSGGNNGDGGYDYLTDKSLAKNNIVVAAVNEVLNYTGPNSVVMSSFSSWGPPDDGRIKPDISAKGVNMTSSGSGSNSAFSTLNGTSMATPNVSGSAMLLQQHYNDINGEFMKASTLRALILSTADEAGTAPGPDYRFGWGLMNTERAANVITNNGNTSMIAEASMQSNRAYTVSFTADGSNDVFVAVAWTDPEGNLLPSGNNDVNTPSLINDLDAVISQDGTSNTFSPWILDGSNFQSSATTGVNNVDNIEIIQFTPPAAGVYTLTVNHKGDFLVGENQDFAVVIDGISNQDFSVSTEDANIVKCAAEMTVDFNIDVEFDAGVTETVNFTVNGVPAGVTGTLTPSSLSSSGTVVLNLDDITGLAVGDYTMEIVGTGTSQTTSTFVTLEITDMSFITVVELDFPPNNAGNRPVDITLEWDAAAGDVDEYFYEVAKDEVFTDIVESASTPDLFVEITGLEFETEYFWRVRGANICGEGEFSDVRKFTTMIELGLGDNNIDGLQLYPNPTSNLLTISAAVQINTVEIYSVLGEQIKVVTLDGNSTTFDISSLASGTYFVKITSQNTSAVKQIIKK</sequence>